<dbReference type="AlphaFoldDB" id="A0AA90Y5M8"/>
<comment type="function">
    <text evidence="6">Invasin is a protein that allows enteric bacteria to penetrate cultured mammalian cells. The entry of invasin in the cell is mediated by binding several beta-1 chain integrins.</text>
</comment>
<dbReference type="InterPro" id="IPR018392">
    <property type="entry name" value="LysM"/>
</dbReference>
<dbReference type="Pfam" id="PF11924">
    <property type="entry name" value="IAT_beta"/>
    <property type="match status" value="1"/>
</dbReference>
<dbReference type="PANTHER" id="PTHR39576">
    <property type="entry name" value="ATTACHING AND EFFACING PROTEIN HOMOLOG-RELATED-RELATED"/>
    <property type="match status" value="1"/>
</dbReference>
<evidence type="ECO:0000256" key="3">
    <source>
        <dbReference type="ARBA" id="ARBA00022737"/>
    </source>
</evidence>
<dbReference type="PANTHER" id="PTHR39576:SF2">
    <property type="entry name" value="ATTACHING AND EFFACING PROTEIN HOMOLOG-RELATED"/>
    <property type="match status" value="1"/>
</dbReference>
<evidence type="ECO:0000256" key="1">
    <source>
        <dbReference type="ARBA" id="ARBA00004442"/>
    </source>
</evidence>
<evidence type="ECO:0000256" key="6">
    <source>
        <dbReference type="ARBA" id="ARBA00057597"/>
    </source>
</evidence>
<comment type="similarity">
    <text evidence="2">Belongs to the intimin/invasin family.</text>
</comment>
<dbReference type="InterPro" id="IPR051715">
    <property type="entry name" value="Intimin-Invasin_domain"/>
</dbReference>
<evidence type="ECO:0000259" key="9">
    <source>
        <dbReference type="PROSITE" id="PS51782"/>
    </source>
</evidence>
<name>A0AA90Y5M8_9GAMM</name>
<dbReference type="InterPro" id="IPR038177">
    <property type="entry name" value="IAT_beta_sf"/>
</dbReference>
<dbReference type="InterPro" id="IPR013783">
    <property type="entry name" value="Ig-like_fold"/>
</dbReference>
<dbReference type="InterPro" id="IPR003344">
    <property type="entry name" value="Big_1_dom"/>
</dbReference>
<feature type="domain" description="LysM" evidence="9">
    <location>
        <begin position="66"/>
        <end position="114"/>
    </location>
</feature>
<feature type="domain" description="Big-1" evidence="8">
    <location>
        <begin position="526"/>
        <end position="616"/>
    </location>
</feature>
<dbReference type="PROSITE" id="PS51127">
    <property type="entry name" value="BIG1"/>
    <property type="match status" value="3"/>
</dbReference>
<dbReference type="Pfam" id="PF02369">
    <property type="entry name" value="Big_1"/>
    <property type="match status" value="3"/>
</dbReference>
<feature type="domain" description="Big-1" evidence="8">
    <location>
        <begin position="726"/>
        <end position="817"/>
    </location>
</feature>
<evidence type="ECO:0000313" key="11">
    <source>
        <dbReference type="Proteomes" id="UP000698240"/>
    </source>
</evidence>
<proteinExistence type="inferred from homology"/>
<comment type="subcellular location">
    <subcellularLocation>
        <location evidence="1">Cell outer membrane</location>
    </subcellularLocation>
</comment>
<dbReference type="PROSITE" id="PS51782">
    <property type="entry name" value="LYSM"/>
    <property type="match status" value="1"/>
</dbReference>
<evidence type="ECO:0000259" key="8">
    <source>
        <dbReference type="PROSITE" id="PS51127"/>
    </source>
</evidence>
<sequence length="821" mass="86052">MKAHKTPPQLKLVACYSPQQKLRVMGWVTLLLQLLFPLSLSFSPAIAASISTAATGNITEVNIATETYILKTNENVDTLSKKYGLSVDELKKINHHRTFSKPFTALTAGDEIDVPRQRSPFSVDNNSVKSAETKIARYVADSATLLSDENTAKSVQQMARSTANNELNRSAQQWLSQFGTAKVQINVNNDFKLDGSAADVLLPLADGQKSLLFTQLGARNKNSRNTVNVGVGVRTFQNNWMYGMNTFLDNDITGKNRRVGLGAEAWTDYLKLSANSYFALTDWHQSRDFSDDNERPANGYDIRAEAYLPSHPQLGGKLMYEKYRGDDVALFGKDDRQKNPDAITAGVNYTPIPLVTVGVEHRTGKGSHNDSSFNLQLNYRLGESWQSQINPSAVASTRQLASSRYDLVERNNNIVLDYQKQDVISLSLPEQISGDAGTRVAVSAQVSSKHALDRIEWDYAALSSVGGGLSMTSLQSAEIKLPPYQLTSSGSNTYVLSAVAYDKQGNVSRPVTMQVTVLAGSVSITAANLTVTSDNAPANNTATNSVQAIVTDAGGNPVAGQSVTFSANNGASVTTVIGTTGANGIATATLTNSTVGTTAVTATVNGTSTTVNTQFIADSHTATITAANLRVTADNAPANNTATNSVQAIVTDAGGNPVAGQSVTFSANNGASVTTVIGTTGANGIATATLTNSTVGTTAVTATVNGTSTTVNTQFIADSHTATITAANLRVTADNAPANNTATNSVQAIVTDAGGNPVAGQSVTFSANNGASVTTVIGTTGTDGIATATLTSTNPGMSTVVATLNNNANWSLGVTFTPVLP</sequence>
<evidence type="ECO:0000256" key="7">
    <source>
        <dbReference type="ARBA" id="ARBA00074571"/>
    </source>
</evidence>
<dbReference type="Gene3D" id="2.40.160.160">
    <property type="entry name" value="Inverse autotransporter, beta-domain"/>
    <property type="match status" value="1"/>
</dbReference>
<comment type="caution">
    <text evidence="10">The sequence shown here is derived from an EMBL/GenBank/DDBJ whole genome shotgun (WGS) entry which is preliminary data.</text>
</comment>
<gene>
    <name evidence="10" type="ORF">HB980_17470</name>
</gene>
<evidence type="ECO:0000256" key="4">
    <source>
        <dbReference type="ARBA" id="ARBA00023136"/>
    </source>
</evidence>
<dbReference type="FunFam" id="2.40.160.160:FF:000001">
    <property type="entry name" value="Intimin-like inverse autotransporter SinH"/>
    <property type="match status" value="1"/>
</dbReference>
<dbReference type="Proteomes" id="UP000698240">
    <property type="component" value="Unassembled WGS sequence"/>
</dbReference>
<accession>A0AA90Y5M8</accession>
<dbReference type="InterPro" id="IPR003535">
    <property type="entry name" value="Intimin/invasin_bac"/>
</dbReference>
<keyword evidence="4" id="KW-0472">Membrane</keyword>
<keyword evidence="3" id="KW-0677">Repeat</keyword>
<keyword evidence="5" id="KW-0998">Cell outer membrane</keyword>
<dbReference type="EMBL" id="JAASAN010000009">
    <property type="protein sequence ID" value="NIL28324.1"/>
    <property type="molecule type" value="Genomic_DNA"/>
</dbReference>
<dbReference type="SUPFAM" id="SSF49373">
    <property type="entry name" value="Invasin/intimin cell-adhesion fragments"/>
    <property type="match status" value="3"/>
</dbReference>
<dbReference type="Gene3D" id="2.60.40.10">
    <property type="entry name" value="Immunoglobulins"/>
    <property type="match status" value="4"/>
</dbReference>
<evidence type="ECO:0000313" key="10">
    <source>
        <dbReference type="EMBL" id="NIL28324.1"/>
    </source>
</evidence>
<dbReference type="GO" id="GO:0009279">
    <property type="term" value="C:cell outer membrane"/>
    <property type="evidence" value="ECO:0007669"/>
    <property type="project" value="UniProtKB-SubCell"/>
</dbReference>
<dbReference type="GO" id="GO:0007155">
    <property type="term" value="P:cell adhesion"/>
    <property type="evidence" value="ECO:0007669"/>
    <property type="project" value="InterPro"/>
</dbReference>
<dbReference type="InterPro" id="IPR024519">
    <property type="entry name" value="IAT_beta"/>
</dbReference>
<dbReference type="FunFam" id="2.60.40.10:FF:000182">
    <property type="entry name" value="Gamma intimin"/>
    <property type="match status" value="3"/>
</dbReference>
<dbReference type="PRINTS" id="PR01369">
    <property type="entry name" value="INTIMIN"/>
</dbReference>
<dbReference type="SMART" id="SM00257">
    <property type="entry name" value="LysM"/>
    <property type="match status" value="1"/>
</dbReference>
<organism evidence="10 11">
    <name type="scientific">Yersinia massiliensis</name>
    <dbReference type="NCBI Taxonomy" id="419257"/>
    <lineage>
        <taxon>Bacteria</taxon>
        <taxon>Pseudomonadati</taxon>
        <taxon>Pseudomonadota</taxon>
        <taxon>Gammaproteobacteria</taxon>
        <taxon>Enterobacterales</taxon>
        <taxon>Yersiniaceae</taxon>
        <taxon>Yersinia</taxon>
    </lineage>
</organism>
<dbReference type="NCBIfam" id="NF040981">
    <property type="entry name" value="Ve_YrIlm_NTERM"/>
    <property type="match status" value="1"/>
</dbReference>
<evidence type="ECO:0000256" key="2">
    <source>
        <dbReference type="ARBA" id="ARBA00010116"/>
    </source>
</evidence>
<reference evidence="10" key="1">
    <citation type="submission" date="2020-03" db="EMBL/GenBank/DDBJ databases">
        <authorList>
            <person name="Kislichkina A."/>
            <person name="Dentovskaya S."/>
            <person name="Shaikhutdinov R."/>
            <person name="Ivanov S."/>
            <person name="Sizova A."/>
            <person name="Solomentsev V."/>
            <person name="Bogun A."/>
        </authorList>
    </citation>
    <scope>NUCLEOTIDE SEQUENCE</scope>
    <source>
        <strain evidence="10">SCPM-O-B-8025</strain>
    </source>
</reference>
<dbReference type="InterPro" id="IPR008964">
    <property type="entry name" value="Invasin/intimin_cell_adhesion"/>
</dbReference>
<feature type="domain" description="Big-1" evidence="8">
    <location>
        <begin position="626"/>
        <end position="716"/>
    </location>
</feature>
<dbReference type="SMART" id="SM00634">
    <property type="entry name" value="BID_1"/>
    <property type="match status" value="3"/>
</dbReference>
<evidence type="ECO:0000256" key="5">
    <source>
        <dbReference type="ARBA" id="ARBA00023237"/>
    </source>
</evidence>
<protein>
    <recommendedName>
        <fullName evidence="7">Invasin</fullName>
    </recommendedName>
</protein>